<evidence type="ECO:0000256" key="4">
    <source>
        <dbReference type="ARBA" id="ARBA00022989"/>
    </source>
</evidence>
<keyword evidence="10" id="KW-0479">Metal-binding</keyword>
<comment type="similarity">
    <text evidence="7 10">Belongs to the fluoride channel Fluc/FEX (TC 1.A.43) family.</text>
</comment>
<keyword evidence="6 10" id="KW-0407">Ion channel</keyword>
<evidence type="ECO:0000256" key="1">
    <source>
        <dbReference type="ARBA" id="ARBA00004651"/>
    </source>
</evidence>
<keyword evidence="10" id="KW-0813">Transport</keyword>
<keyword evidence="10" id="KW-0915">Sodium</keyword>
<feature type="transmembrane region" description="Helical" evidence="10">
    <location>
        <begin position="22"/>
        <end position="46"/>
    </location>
</feature>
<comment type="catalytic activity">
    <reaction evidence="8">
        <text>fluoride(in) = fluoride(out)</text>
        <dbReference type="Rhea" id="RHEA:76159"/>
        <dbReference type="ChEBI" id="CHEBI:17051"/>
    </reaction>
    <physiologicalReaction direction="left-to-right" evidence="8">
        <dbReference type="Rhea" id="RHEA:76160"/>
    </physiologicalReaction>
</comment>
<keyword evidence="12" id="KW-1185">Reference proteome</keyword>
<keyword evidence="4 10" id="KW-1133">Transmembrane helix</keyword>
<comment type="caution">
    <text evidence="11">The sequence shown here is derived from an EMBL/GenBank/DDBJ whole genome shotgun (WGS) entry which is preliminary data.</text>
</comment>
<feature type="binding site" evidence="10">
    <location>
        <position position="69"/>
    </location>
    <ligand>
        <name>Na(+)</name>
        <dbReference type="ChEBI" id="CHEBI:29101"/>
        <note>structural</note>
    </ligand>
</feature>
<dbReference type="Pfam" id="PF02537">
    <property type="entry name" value="CRCB"/>
    <property type="match status" value="1"/>
</dbReference>
<dbReference type="EMBL" id="AZFN01000014">
    <property type="protein sequence ID" value="KRM01976.1"/>
    <property type="molecule type" value="Genomic_DNA"/>
</dbReference>
<evidence type="ECO:0000256" key="8">
    <source>
        <dbReference type="ARBA" id="ARBA00035585"/>
    </source>
</evidence>
<dbReference type="GO" id="GO:0062054">
    <property type="term" value="F:fluoride channel activity"/>
    <property type="evidence" value="ECO:0007669"/>
    <property type="project" value="UniProtKB-UniRule"/>
</dbReference>
<reference evidence="11 12" key="1">
    <citation type="journal article" date="2015" name="Genome Announc.">
        <title>Expanding the biotechnology potential of lactobacilli through comparative genomics of 213 strains and associated genera.</title>
        <authorList>
            <person name="Sun Z."/>
            <person name="Harris H.M."/>
            <person name="McCann A."/>
            <person name="Guo C."/>
            <person name="Argimon S."/>
            <person name="Zhang W."/>
            <person name="Yang X."/>
            <person name="Jeffery I.B."/>
            <person name="Cooney J.C."/>
            <person name="Kagawa T.F."/>
            <person name="Liu W."/>
            <person name="Song Y."/>
            <person name="Salvetti E."/>
            <person name="Wrobel A."/>
            <person name="Rasinkangas P."/>
            <person name="Parkhill J."/>
            <person name="Rea M.C."/>
            <person name="O'Sullivan O."/>
            <person name="Ritari J."/>
            <person name="Douillard F.P."/>
            <person name="Paul Ross R."/>
            <person name="Yang R."/>
            <person name="Briner A.E."/>
            <person name="Felis G.E."/>
            <person name="de Vos W.M."/>
            <person name="Barrangou R."/>
            <person name="Klaenhammer T.R."/>
            <person name="Caufield P.W."/>
            <person name="Cui Y."/>
            <person name="Zhang H."/>
            <person name="O'Toole P.W."/>
        </authorList>
    </citation>
    <scope>NUCLEOTIDE SEQUENCE [LARGE SCALE GENOMIC DNA]</scope>
    <source>
        <strain evidence="11 12">DSM 16045</strain>
    </source>
</reference>
<keyword evidence="3 10" id="KW-0812">Transmembrane</keyword>
<name>A0A0R1V8Z9_9LACO</name>
<dbReference type="GO" id="GO:0140114">
    <property type="term" value="P:cellular detoxification of fluoride"/>
    <property type="evidence" value="ECO:0007669"/>
    <property type="project" value="UniProtKB-UniRule"/>
</dbReference>
<accession>A0A0R1V8Z9</accession>
<dbReference type="AlphaFoldDB" id="A0A0R1V8Z9"/>
<evidence type="ECO:0000256" key="5">
    <source>
        <dbReference type="ARBA" id="ARBA00023136"/>
    </source>
</evidence>
<evidence type="ECO:0000256" key="2">
    <source>
        <dbReference type="ARBA" id="ARBA00022475"/>
    </source>
</evidence>
<dbReference type="GO" id="GO:0046872">
    <property type="term" value="F:metal ion binding"/>
    <property type="evidence" value="ECO:0007669"/>
    <property type="project" value="UniProtKB-KW"/>
</dbReference>
<dbReference type="PATRIC" id="fig|1423749.3.peg.464"/>
<evidence type="ECO:0000256" key="6">
    <source>
        <dbReference type="ARBA" id="ARBA00023303"/>
    </source>
</evidence>
<dbReference type="Proteomes" id="UP000051739">
    <property type="component" value="Unassembled WGS sequence"/>
</dbReference>
<dbReference type="HAMAP" id="MF_00454">
    <property type="entry name" value="FluC"/>
    <property type="match status" value="1"/>
</dbReference>
<comment type="activity regulation">
    <text evidence="10">Na(+) is not transported, but it plays an essential structural role and its presence is essential for fluoride channel function.</text>
</comment>
<dbReference type="RefSeq" id="WP_056937510.1">
    <property type="nucleotide sequence ID" value="NZ_AZFN01000014.1"/>
</dbReference>
<keyword evidence="2 10" id="KW-1003">Cell membrane</keyword>
<dbReference type="InterPro" id="IPR003691">
    <property type="entry name" value="FluC"/>
</dbReference>
<keyword evidence="10" id="KW-0406">Ion transport</keyword>
<dbReference type="GO" id="GO:0005886">
    <property type="term" value="C:plasma membrane"/>
    <property type="evidence" value="ECO:0007669"/>
    <property type="project" value="UniProtKB-SubCell"/>
</dbReference>
<evidence type="ECO:0000313" key="12">
    <source>
        <dbReference type="Proteomes" id="UP000051739"/>
    </source>
</evidence>
<evidence type="ECO:0000256" key="9">
    <source>
        <dbReference type="ARBA" id="ARBA00049940"/>
    </source>
</evidence>
<evidence type="ECO:0000256" key="3">
    <source>
        <dbReference type="ARBA" id="ARBA00022692"/>
    </source>
</evidence>
<evidence type="ECO:0000256" key="10">
    <source>
        <dbReference type="HAMAP-Rule" id="MF_00454"/>
    </source>
</evidence>
<gene>
    <name evidence="10" type="primary">fluC</name>
    <name evidence="10" type="synonym">crcB</name>
    <name evidence="11" type="ORF">FC60_GL000462</name>
</gene>
<organism evidence="11 12">
    <name type="scientific">Limosilactobacillus gastricus DSM 16045</name>
    <dbReference type="NCBI Taxonomy" id="1423749"/>
    <lineage>
        <taxon>Bacteria</taxon>
        <taxon>Bacillati</taxon>
        <taxon>Bacillota</taxon>
        <taxon>Bacilli</taxon>
        <taxon>Lactobacillales</taxon>
        <taxon>Lactobacillaceae</taxon>
        <taxon>Limosilactobacillus</taxon>
    </lineage>
</organism>
<protein>
    <recommendedName>
        <fullName evidence="10">Fluoride-specific ion channel FluC</fullName>
    </recommendedName>
</protein>
<evidence type="ECO:0000256" key="7">
    <source>
        <dbReference type="ARBA" id="ARBA00035120"/>
    </source>
</evidence>
<sequence>MKDWFAVLIGGMVGGGLRYELFQWWGSIPATTMVNLVGSLALAWLTTALINRHSAPQWLTLGIGTGMIGAFTTFSSLMMNAVISGQQSIIYGLLIIFINLFGGLLCAGCGYWLGGHHVVSR</sequence>
<feature type="transmembrane region" description="Helical" evidence="10">
    <location>
        <begin position="89"/>
        <end position="113"/>
    </location>
</feature>
<feature type="transmembrane region" description="Helical" evidence="10">
    <location>
        <begin position="58"/>
        <end position="83"/>
    </location>
</feature>
<comment type="function">
    <text evidence="9 10">Fluoride-specific ion channel. Important for reducing fluoride concentration in the cell, thus reducing its toxicity.</text>
</comment>
<proteinExistence type="inferred from homology"/>
<comment type="subcellular location">
    <subcellularLocation>
        <location evidence="1 10">Cell membrane</location>
        <topology evidence="1 10">Multi-pass membrane protein</topology>
    </subcellularLocation>
</comment>
<evidence type="ECO:0000313" key="11">
    <source>
        <dbReference type="EMBL" id="KRM01976.1"/>
    </source>
</evidence>
<feature type="binding site" evidence="10">
    <location>
        <position position="72"/>
    </location>
    <ligand>
        <name>Na(+)</name>
        <dbReference type="ChEBI" id="CHEBI:29101"/>
        <note>structural</note>
    </ligand>
</feature>
<keyword evidence="5 10" id="KW-0472">Membrane</keyword>